<dbReference type="EMBL" id="CAUYUJ010002692">
    <property type="protein sequence ID" value="CAK0801958.1"/>
    <property type="molecule type" value="Genomic_DNA"/>
</dbReference>
<dbReference type="InterPro" id="IPR003609">
    <property type="entry name" value="Pan_app"/>
</dbReference>
<evidence type="ECO:0000256" key="1">
    <source>
        <dbReference type="SAM" id="MobiDB-lite"/>
    </source>
</evidence>
<feature type="non-terminal residue" evidence="3">
    <location>
        <position position="1"/>
    </location>
</feature>
<protein>
    <recommendedName>
        <fullName evidence="2">Apple domain-containing protein</fullName>
    </recommendedName>
</protein>
<sequence>DAQDAPGAPARGLMAEERLLQARLRQKLQGLAGGRASRWHLDAGLRSRLQQAVAELGGQADRNGPEPSLPTLREQNTRILQLLADLEKAKELELPENRRLMENLSSEPEPEPEDDVNSTSALWSLSTGVATTTGEETSATTGVRTPGPGEEASAAEEQAAESTTGEEVTTAEAGKIEATSTTVSSLLAVPESSTTVPSASTTFVASTTVTTTLTSTSQTSTSETSTTSGTRTSVWSTTVSTATNLWWTVHSGTCIVEGRCVHSPDYPLAYPLGETCEFELNVNVLQSEESLEGLYVLKSKDFNVKQEVNLLSVNGITYTAINGPDGVLPTEPIVWDVPAISTPATPAPTAGGEWWSYVSGPCTASEGCVASPNYPLAYSNDHVCYIGLAASSAQIEVTTFDTEARTADFDYMILNGYSYSGSGALSDSQVVTATIVWTSDYCCAASGWQFCAAQARSRPSVVPPPRLRRQACEDYSGPFRDALNNTCDYYNEFSALCGVYDTSNFSASAMCCSCQGDCADNPDWTYWQFNVGTANCEEVARNPSWCTDFGSSSNVVLQGCPVSCGICKSYKWSVCMEPIPMVSVCSDLEEGTANQDASGDTCDVYEDSAIICFEAVSLNDCPCTDGDHTGCDMPECVMTMEVGQMCEADADLPNGDPRSFEQNNCYGGLDIWRAVKCAAPPETYVHHARNCASSEGTPLEAGAGVMNIIKGLSVADCSALCDEFQSCVAFNYGVDHGLVDPWTTSIGDCQLMATSNHTGCPADYYNLDLYIKMSCHKLAGHSQCETGAFCSASGHCLSCEQCGCISGFDGTCGHCAPPSVGESCDMLAYHVSRAGPVTPWPSGFNVYGTEEEGAGGCACHLRW</sequence>
<feature type="region of interest" description="Disordered" evidence="1">
    <location>
        <begin position="129"/>
        <end position="177"/>
    </location>
</feature>
<evidence type="ECO:0000313" key="4">
    <source>
        <dbReference type="Proteomes" id="UP001189429"/>
    </source>
</evidence>
<keyword evidence="4" id="KW-1185">Reference proteome</keyword>
<dbReference type="PROSITE" id="PS50948">
    <property type="entry name" value="PAN"/>
    <property type="match status" value="1"/>
</dbReference>
<accession>A0ABN9QBG7</accession>
<reference evidence="3" key="1">
    <citation type="submission" date="2023-10" db="EMBL/GenBank/DDBJ databases">
        <authorList>
            <person name="Chen Y."/>
            <person name="Shah S."/>
            <person name="Dougan E. K."/>
            <person name="Thang M."/>
            <person name="Chan C."/>
        </authorList>
    </citation>
    <scope>NUCLEOTIDE SEQUENCE [LARGE SCALE GENOMIC DNA]</scope>
</reference>
<dbReference type="SUPFAM" id="SSF49854">
    <property type="entry name" value="Spermadhesin, CUB domain"/>
    <property type="match status" value="1"/>
</dbReference>
<feature type="compositionally biased region" description="Low complexity" evidence="1">
    <location>
        <begin position="129"/>
        <end position="173"/>
    </location>
</feature>
<dbReference type="Proteomes" id="UP001189429">
    <property type="component" value="Unassembled WGS sequence"/>
</dbReference>
<evidence type="ECO:0000313" key="3">
    <source>
        <dbReference type="EMBL" id="CAK0801958.1"/>
    </source>
</evidence>
<feature type="domain" description="Apple" evidence="2">
    <location>
        <begin position="691"/>
        <end position="775"/>
    </location>
</feature>
<proteinExistence type="predicted"/>
<feature type="region of interest" description="Disordered" evidence="1">
    <location>
        <begin position="211"/>
        <end position="231"/>
    </location>
</feature>
<gene>
    <name evidence="3" type="ORF">PCOR1329_LOCUS9631</name>
</gene>
<dbReference type="InterPro" id="IPR035914">
    <property type="entry name" value="Sperma_CUB_dom_sf"/>
</dbReference>
<name>A0ABN9QBG7_9DINO</name>
<organism evidence="3 4">
    <name type="scientific">Prorocentrum cordatum</name>
    <dbReference type="NCBI Taxonomy" id="2364126"/>
    <lineage>
        <taxon>Eukaryota</taxon>
        <taxon>Sar</taxon>
        <taxon>Alveolata</taxon>
        <taxon>Dinophyceae</taxon>
        <taxon>Prorocentrales</taxon>
        <taxon>Prorocentraceae</taxon>
        <taxon>Prorocentrum</taxon>
    </lineage>
</organism>
<comment type="caution">
    <text evidence="3">The sequence shown here is derived from an EMBL/GenBank/DDBJ whole genome shotgun (WGS) entry which is preliminary data.</text>
</comment>
<evidence type="ECO:0000259" key="2">
    <source>
        <dbReference type="PROSITE" id="PS50948"/>
    </source>
</evidence>